<organism evidence="2 3">
    <name type="scientific">Streptomyces asoensis</name>
    <dbReference type="NCBI Taxonomy" id="249586"/>
    <lineage>
        <taxon>Bacteria</taxon>
        <taxon>Bacillati</taxon>
        <taxon>Actinomycetota</taxon>
        <taxon>Actinomycetes</taxon>
        <taxon>Kitasatosporales</taxon>
        <taxon>Streptomycetaceae</taxon>
        <taxon>Streptomyces</taxon>
    </lineage>
</organism>
<evidence type="ECO:0000313" key="3">
    <source>
        <dbReference type="Proteomes" id="UP000502665"/>
    </source>
</evidence>
<keyword evidence="1" id="KW-0732">Signal</keyword>
<feature type="chain" id="PRO_5026790860" description="BcpO-related WXXGXW repeat protein" evidence="1">
    <location>
        <begin position="35"/>
        <end position="113"/>
    </location>
</feature>
<dbReference type="PROSITE" id="PS51318">
    <property type="entry name" value="TAT"/>
    <property type="match status" value="1"/>
</dbReference>
<gene>
    <name evidence="2" type="ORF">G9272_09755</name>
</gene>
<evidence type="ECO:0000256" key="1">
    <source>
        <dbReference type="SAM" id="SignalP"/>
    </source>
</evidence>
<dbReference type="RefSeq" id="WP_171396164.1">
    <property type="nucleotide sequence ID" value="NZ_CP049838.1"/>
</dbReference>
<dbReference type="InterPro" id="IPR006311">
    <property type="entry name" value="TAT_signal"/>
</dbReference>
<evidence type="ECO:0008006" key="4">
    <source>
        <dbReference type="Google" id="ProtNLM"/>
    </source>
</evidence>
<dbReference type="EMBL" id="CP049838">
    <property type="protein sequence ID" value="QJT00536.1"/>
    <property type="molecule type" value="Genomic_DNA"/>
</dbReference>
<reference evidence="2" key="1">
    <citation type="submission" date="2020-03" db="EMBL/GenBank/DDBJ databases">
        <title>Molecular networking-based the target discovery of potent antiproliferative macrolactams: 5/6/7/16 polycyclic ansamycins and glycosylated trienomycin from Streptomyces cacaoi subsp. asoensis.</title>
        <authorList>
            <person name="Liu L.-L."/>
        </authorList>
    </citation>
    <scope>NUCLEOTIDE SEQUENCE [LARGE SCALE GENOMIC DNA]</scope>
    <source>
        <strain evidence="2">H2S5</strain>
    </source>
</reference>
<dbReference type="AlphaFoldDB" id="A0A6M4WRH9"/>
<accession>A0A6M4WRH9</accession>
<proteinExistence type="predicted"/>
<sequence>MTAFLRARRLVAGAAATGLLAGGALLGMSGAATAAPAPASAPTVVTTDHDGKCHWVKGHWEKKWVKGHWEKKRVNHKTWHHGHWDNHYTYKWVYVPGHWDHQWVKAHWECHHR</sequence>
<protein>
    <recommendedName>
        <fullName evidence="4">BcpO-related WXXGXW repeat protein</fullName>
    </recommendedName>
</protein>
<name>A0A6M4WRH9_9ACTN</name>
<evidence type="ECO:0000313" key="2">
    <source>
        <dbReference type="EMBL" id="QJT00536.1"/>
    </source>
</evidence>
<dbReference type="Proteomes" id="UP000502665">
    <property type="component" value="Chromosome"/>
</dbReference>
<keyword evidence="3" id="KW-1185">Reference proteome</keyword>
<feature type="signal peptide" evidence="1">
    <location>
        <begin position="1"/>
        <end position="34"/>
    </location>
</feature>